<name>A0AA36FVJ5_9BILA</name>
<gene>
    <name evidence="2" type="ORF">MSPICULIGERA_LOCUS7675</name>
</gene>
<organism evidence="2 3">
    <name type="scientific">Mesorhabditis spiculigera</name>
    <dbReference type="NCBI Taxonomy" id="96644"/>
    <lineage>
        <taxon>Eukaryota</taxon>
        <taxon>Metazoa</taxon>
        <taxon>Ecdysozoa</taxon>
        <taxon>Nematoda</taxon>
        <taxon>Chromadorea</taxon>
        <taxon>Rhabditida</taxon>
        <taxon>Rhabditina</taxon>
        <taxon>Rhabditomorpha</taxon>
        <taxon>Rhabditoidea</taxon>
        <taxon>Rhabditidae</taxon>
        <taxon>Mesorhabditinae</taxon>
        <taxon>Mesorhabditis</taxon>
    </lineage>
</organism>
<feature type="region of interest" description="Disordered" evidence="1">
    <location>
        <begin position="21"/>
        <end position="48"/>
    </location>
</feature>
<feature type="region of interest" description="Disordered" evidence="1">
    <location>
        <begin position="280"/>
        <end position="355"/>
    </location>
</feature>
<evidence type="ECO:0000313" key="3">
    <source>
        <dbReference type="Proteomes" id="UP001177023"/>
    </source>
</evidence>
<proteinExistence type="predicted"/>
<feature type="non-terminal residue" evidence="2">
    <location>
        <position position="1"/>
    </location>
</feature>
<accession>A0AA36FVJ5</accession>
<protein>
    <submittedName>
        <fullName evidence="2">Uncharacterized protein</fullName>
    </submittedName>
</protein>
<feature type="region of interest" description="Disordered" evidence="1">
    <location>
        <begin position="199"/>
        <end position="252"/>
    </location>
</feature>
<dbReference type="AlphaFoldDB" id="A0AA36FVJ5"/>
<evidence type="ECO:0000313" key="2">
    <source>
        <dbReference type="EMBL" id="CAJ0569186.1"/>
    </source>
</evidence>
<sequence length="426" mass="46368">MAHDQTASNLELLLASCEAQIERSETNNNQQSDDLNTSQRSDSSSSSVQFIGVHRPVRNIHPPARYAPYVDIGSALKRIRLKQLQEQQQQPAVPPAYPMRLNPVPEPHVNSFFTPGRPLAPYGWCPPSQNLQPQSQLNRSFGSQSVPNHRFAGNQGMAQPQVTQSFDRMWNIPQPARAPFDLANRGDGNWGLDQIQPVAQAQQRPATPVSKSLNIAPPVEKTMKTPPRRSGRPSKASKNGKQPPTPHAGYPRSLEDALVCQPSSSATSVIIDGRPALVQFLPPADAPSTSTAPSAPRPRGRPRTKDRTSLASNNKNNNNQNPKKPPPMSEMRTPQLRSGQNPRKPPPMSAMKNPVPAVRDAPVPPPVMAMPAPVPQPPPIQPVVPPPGMTPEIIEAFMALLAQYLAYWRQPGVQAAGHVPPPAANH</sequence>
<feature type="compositionally biased region" description="Polar residues" evidence="1">
    <location>
        <begin position="199"/>
        <end position="213"/>
    </location>
</feature>
<feature type="compositionally biased region" description="Low complexity" evidence="1">
    <location>
        <begin position="313"/>
        <end position="322"/>
    </location>
</feature>
<dbReference type="EMBL" id="CATQJA010001970">
    <property type="protein sequence ID" value="CAJ0569186.1"/>
    <property type="molecule type" value="Genomic_DNA"/>
</dbReference>
<reference evidence="2" key="1">
    <citation type="submission" date="2023-06" db="EMBL/GenBank/DDBJ databases">
        <authorList>
            <person name="Delattre M."/>
        </authorList>
    </citation>
    <scope>NUCLEOTIDE SEQUENCE</scope>
    <source>
        <strain evidence="2">AF72</strain>
    </source>
</reference>
<evidence type="ECO:0000256" key="1">
    <source>
        <dbReference type="SAM" id="MobiDB-lite"/>
    </source>
</evidence>
<dbReference type="Proteomes" id="UP001177023">
    <property type="component" value="Unassembled WGS sequence"/>
</dbReference>
<comment type="caution">
    <text evidence="2">The sequence shown here is derived from an EMBL/GenBank/DDBJ whole genome shotgun (WGS) entry which is preliminary data.</text>
</comment>
<feature type="compositionally biased region" description="Low complexity" evidence="1">
    <location>
        <begin position="282"/>
        <end position="294"/>
    </location>
</feature>
<feature type="compositionally biased region" description="Low complexity" evidence="1">
    <location>
        <begin position="38"/>
        <end position="47"/>
    </location>
</feature>
<feature type="compositionally biased region" description="Polar residues" evidence="1">
    <location>
        <begin position="26"/>
        <end position="37"/>
    </location>
</feature>
<keyword evidence="3" id="KW-1185">Reference proteome</keyword>